<protein>
    <recommendedName>
        <fullName evidence="5">DNA primase/polymerase bifunctional N-terminal domain-containing protein</fullName>
    </recommendedName>
</protein>
<comment type="caution">
    <text evidence="1">The sequence shown here is derived from an EMBL/GenBank/DDBJ whole genome shotgun (WGS) entry which is preliminary data.</text>
</comment>
<name>A0AAW8DEQ3_9MICC</name>
<dbReference type="RefSeq" id="WP_306960654.1">
    <property type="nucleotide sequence ID" value="NZ_JAUSRG010000003.1"/>
</dbReference>
<evidence type="ECO:0008006" key="5">
    <source>
        <dbReference type="Google" id="ProtNLM"/>
    </source>
</evidence>
<keyword evidence="3" id="KW-1185">Reference proteome</keyword>
<proteinExistence type="predicted"/>
<dbReference type="Proteomes" id="UP001242995">
    <property type="component" value="Unassembled WGS sequence"/>
</dbReference>
<evidence type="ECO:0000313" key="4">
    <source>
        <dbReference type="Proteomes" id="UP001242995"/>
    </source>
</evidence>
<dbReference type="EMBL" id="JAUSTF010000004">
    <property type="protein sequence ID" value="MDQ0180816.1"/>
    <property type="molecule type" value="Genomic_DNA"/>
</dbReference>
<accession>A0AAW8DEQ3</accession>
<reference evidence="1 3" key="1">
    <citation type="submission" date="2023-07" db="EMBL/GenBank/DDBJ databases">
        <title>Sorghum-associated microbial communities from plants grown in Nebraska, USA.</title>
        <authorList>
            <person name="Schachtman D."/>
        </authorList>
    </citation>
    <scope>NUCLEOTIDE SEQUENCE</scope>
    <source>
        <strain evidence="1">DS1006</strain>
        <strain evidence="2 3">DS1016</strain>
    </source>
</reference>
<dbReference type="AlphaFoldDB" id="A0AAW8DEQ3"/>
<evidence type="ECO:0000313" key="2">
    <source>
        <dbReference type="EMBL" id="MDQ0180816.1"/>
    </source>
</evidence>
<organism evidence="1 4">
    <name type="scientific">Arthrobacter bambusae</name>
    <dbReference type="NCBI Taxonomy" id="1338426"/>
    <lineage>
        <taxon>Bacteria</taxon>
        <taxon>Bacillati</taxon>
        <taxon>Actinomycetota</taxon>
        <taxon>Actinomycetes</taxon>
        <taxon>Micrococcales</taxon>
        <taxon>Micrococcaceae</taxon>
        <taxon>Arthrobacter</taxon>
    </lineage>
</organism>
<evidence type="ECO:0000313" key="3">
    <source>
        <dbReference type="Proteomes" id="UP001230951"/>
    </source>
</evidence>
<dbReference type="EMBL" id="JAUSRG010000003">
    <property type="protein sequence ID" value="MDP9904755.1"/>
    <property type="molecule type" value="Genomic_DNA"/>
</dbReference>
<sequence>MTIADPRVYFPDFYDNPAIRSLATTPRWTVSGRIGELNSDDPGKEPTRKAPIDIRHLLEGCNPGCRHIGPLRGAWAIDEQCLLTLGELTERLPAAANCAFYLRAATNGLIVIDIEQTCPPEIAQQLLALPEILYTEESMSGLGYHLVTPLPANFSTFPVGAGKRKLQEEHGWYEILIDHWCTFTRRPVAADVLAHARNTAVIEPGFATVADLYASLAEKAKASAEVAAVRTSVEVPEIPHAGTIVAKARIRAQRRLKTLDDFHGDYSRWEFSVLGTLYREMLSPLIQFSGQTGYSQNDRAWLLYQAAVEELPHRPKHNERRNNRPFLLDRAAAMVASQHAK</sequence>
<gene>
    <name evidence="1" type="ORF">J2S90_001710</name>
    <name evidence="2" type="ORF">J2S93_002243</name>
</gene>
<evidence type="ECO:0000313" key="1">
    <source>
        <dbReference type="EMBL" id="MDP9904755.1"/>
    </source>
</evidence>
<dbReference type="Proteomes" id="UP001230951">
    <property type="component" value="Unassembled WGS sequence"/>
</dbReference>